<evidence type="ECO:0000313" key="3">
    <source>
        <dbReference type="Proteomes" id="UP000054387"/>
    </source>
</evidence>
<accession>A0A0W1R525</accession>
<organism evidence="2 3">
    <name type="scientific">Haloprofundus marisrubri</name>
    <dbReference type="NCBI Taxonomy" id="1514971"/>
    <lineage>
        <taxon>Archaea</taxon>
        <taxon>Methanobacteriati</taxon>
        <taxon>Methanobacteriota</taxon>
        <taxon>Stenosarchaea group</taxon>
        <taxon>Halobacteria</taxon>
        <taxon>Halobacteriales</taxon>
        <taxon>Haloferacaceae</taxon>
        <taxon>Haloprofundus</taxon>
    </lineage>
</organism>
<keyword evidence="3" id="KW-1185">Reference proteome</keyword>
<gene>
    <name evidence="2" type="ORF">AUR64_19130</name>
</gene>
<dbReference type="SUPFAM" id="SSF54637">
    <property type="entry name" value="Thioesterase/thiol ester dehydrase-isomerase"/>
    <property type="match status" value="1"/>
</dbReference>
<feature type="domain" description="MaoC-like" evidence="1">
    <location>
        <begin position="10"/>
        <end position="114"/>
    </location>
</feature>
<dbReference type="RefSeq" id="WP_058583067.1">
    <property type="nucleotide sequence ID" value="NZ_LOPU01000031.1"/>
</dbReference>
<evidence type="ECO:0000313" key="2">
    <source>
        <dbReference type="EMBL" id="KTG08347.1"/>
    </source>
</evidence>
<dbReference type="PANTHER" id="PTHR43664:SF1">
    <property type="entry name" value="BETA-METHYLMALYL-COA DEHYDRATASE"/>
    <property type="match status" value="1"/>
</dbReference>
<sequence>MPIYFEDLEVGETTEFGEYEVTEEEIIEFAERYDPQFFHVDSERASETMYGGLIASGWHTASMTMRMLVDGFLSEAASMGAKGVDELRWYRPVRPGDVLTLRNEVLEKEVESDERGLAHVRTTTTNQEGEDVFSMVGLVMFGRKPESLGSRSG</sequence>
<reference evidence="2 3" key="1">
    <citation type="submission" date="2015-12" db="EMBL/GenBank/DDBJ databases">
        <title>Haloprofundus marisrubri gen. nov., sp. nov., an extremely halophilic archaeon isolated from the Discovery deep brine-seawater interface in the Red Sea.</title>
        <authorList>
            <person name="Zhang G."/>
            <person name="Stingl U."/>
            <person name="Rashid M."/>
        </authorList>
    </citation>
    <scope>NUCLEOTIDE SEQUENCE [LARGE SCALE GENOMIC DNA]</scope>
    <source>
        <strain evidence="2 3">SB9</strain>
    </source>
</reference>
<evidence type="ECO:0000259" key="1">
    <source>
        <dbReference type="Pfam" id="PF01575"/>
    </source>
</evidence>
<dbReference type="AlphaFoldDB" id="A0A0W1R525"/>
<dbReference type="CDD" id="cd03454">
    <property type="entry name" value="YdeM"/>
    <property type="match status" value="1"/>
</dbReference>
<dbReference type="OrthoDB" id="225748at2157"/>
<dbReference type="Pfam" id="PF01575">
    <property type="entry name" value="MaoC_dehydratas"/>
    <property type="match status" value="1"/>
</dbReference>
<dbReference type="PANTHER" id="PTHR43664">
    <property type="entry name" value="MONOAMINE OXIDASE-RELATED"/>
    <property type="match status" value="1"/>
</dbReference>
<comment type="caution">
    <text evidence="2">The sequence shown here is derived from an EMBL/GenBank/DDBJ whole genome shotgun (WGS) entry which is preliminary data.</text>
</comment>
<name>A0A0W1R525_9EURY</name>
<protein>
    <submittedName>
        <fullName evidence="2">Acyl dehydratase</fullName>
    </submittedName>
</protein>
<dbReference type="STRING" id="1514971.AUR64_19130"/>
<dbReference type="Gene3D" id="3.10.129.10">
    <property type="entry name" value="Hotdog Thioesterase"/>
    <property type="match status" value="1"/>
</dbReference>
<dbReference type="InterPro" id="IPR029069">
    <property type="entry name" value="HotDog_dom_sf"/>
</dbReference>
<proteinExistence type="predicted"/>
<dbReference type="Proteomes" id="UP000054387">
    <property type="component" value="Unassembled WGS sequence"/>
</dbReference>
<dbReference type="EMBL" id="LOPU01000031">
    <property type="protein sequence ID" value="KTG08347.1"/>
    <property type="molecule type" value="Genomic_DNA"/>
</dbReference>
<dbReference type="InterPro" id="IPR002539">
    <property type="entry name" value="MaoC-like_dom"/>
</dbReference>
<dbReference type="InterPro" id="IPR052342">
    <property type="entry name" value="MCH/BMMD"/>
</dbReference>